<dbReference type="Gene3D" id="1.10.150.180">
    <property type="entry name" value="Gamma-retroviral matrix domain"/>
    <property type="match status" value="1"/>
</dbReference>
<dbReference type="InterPro" id="IPR050462">
    <property type="entry name" value="Retroviral_Gag-Pol_poly"/>
</dbReference>
<evidence type="ECO:0000313" key="2">
    <source>
        <dbReference type="EMBL" id="KAF6435814.1"/>
    </source>
</evidence>
<gene>
    <name evidence="2" type="ORF">HJG63_012538</name>
</gene>
<dbReference type="PANTHER" id="PTHR33166">
    <property type="entry name" value="GAG_P30 DOMAIN-CONTAINING PROTEIN"/>
    <property type="match status" value="1"/>
</dbReference>
<reference evidence="2 3" key="1">
    <citation type="journal article" date="2020" name="Nature">
        <title>Six reference-quality genomes reveal evolution of bat adaptations.</title>
        <authorList>
            <person name="Jebb D."/>
            <person name="Huang Z."/>
            <person name="Pippel M."/>
            <person name="Hughes G.M."/>
            <person name="Lavrichenko K."/>
            <person name="Devanna P."/>
            <person name="Winkler S."/>
            <person name="Jermiin L.S."/>
            <person name="Skirmuntt E.C."/>
            <person name="Katzourakis A."/>
            <person name="Burkitt-Gray L."/>
            <person name="Ray D.A."/>
            <person name="Sullivan K.A.M."/>
            <person name="Roscito J.G."/>
            <person name="Kirilenko B.M."/>
            <person name="Davalos L.M."/>
            <person name="Corthals A.P."/>
            <person name="Power M.L."/>
            <person name="Jones G."/>
            <person name="Ransome R.D."/>
            <person name="Dechmann D.K.N."/>
            <person name="Locatelli A.G."/>
            <person name="Puechmaille S.J."/>
            <person name="Fedrigo O."/>
            <person name="Jarvis E.D."/>
            <person name="Hiller M."/>
            <person name="Vernes S.C."/>
            <person name="Myers E.W."/>
            <person name="Teeling E.C."/>
        </authorList>
    </citation>
    <scope>NUCLEOTIDE SEQUENCE [LARGE SCALE GENOMIC DNA]</scope>
    <source>
        <strain evidence="2">MRouAeg1</strain>
        <tissue evidence="2">Muscle</tissue>
    </source>
</reference>
<accession>A0A7J8EK27</accession>
<proteinExistence type="predicted"/>
<dbReference type="Proteomes" id="UP000593571">
    <property type="component" value="Unassembled WGS sequence"/>
</dbReference>
<evidence type="ECO:0000313" key="3">
    <source>
        <dbReference type="Proteomes" id="UP000593571"/>
    </source>
</evidence>
<dbReference type="AlphaFoldDB" id="A0A7J8EK27"/>
<dbReference type="InterPro" id="IPR010999">
    <property type="entry name" value="Retrovr_matrix"/>
</dbReference>
<dbReference type="EMBL" id="JACASE010000009">
    <property type="protein sequence ID" value="KAF6435814.1"/>
    <property type="molecule type" value="Genomic_DNA"/>
</dbReference>
<name>A0A7J8EK27_ROUAE</name>
<dbReference type="InterPro" id="IPR036946">
    <property type="entry name" value="G_retro_matrix_sf"/>
</dbReference>
<dbReference type="InterPro" id="IPR000840">
    <property type="entry name" value="G_retro_matrix"/>
</dbReference>
<comment type="caution">
    <text evidence="2">The sequence shown here is derived from an EMBL/GenBank/DDBJ whole genome shotgun (WGS) entry which is preliminary data.</text>
</comment>
<protein>
    <recommendedName>
        <fullName evidence="1">Gamma-retroviral matrix protein domain-containing protein</fullName>
    </recommendedName>
</protein>
<dbReference type="SUPFAM" id="SSF47836">
    <property type="entry name" value="Retroviral matrix proteins"/>
    <property type="match status" value="1"/>
</dbReference>
<evidence type="ECO:0000259" key="1">
    <source>
        <dbReference type="Pfam" id="PF01140"/>
    </source>
</evidence>
<dbReference type="Pfam" id="PF01140">
    <property type="entry name" value="Gag_MA"/>
    <property type="match status" value="1"/>
</dbReference>
<sequence length="140" mass="16016">MRGAARDMRSESLNTCVSLPNRWNIGGKESKQTPFRCTIKNFKEGFLGDYGKKLTPQKCHTFCEIDWPSFDVGWPSEGFLDKAVIARVYQVTVGNSGHPDKFSSIDSWQDVVLTRPPWLRAYLEENCTVMLAWTTEISKY</sequence>
<feature type="domain" description="Gamma-retroviral matrix protein" evidence="1">
    <location>
        <begin position="56"/>
        <end position="127"/>
    </location>
</feature>
<organism evidence="2 3">
    <name type="scientific">Rousettus aegyptiacus</name>
    <name type="common">Egyptian fruit bat</name>
    <name type="synonym">Pteropus aegyptiacus</name>
    <dbReference type="NCBI Taxonomy" id="9407"/>
    <lineage>
        <taxon>Eukaryota</taxon>
        <taxon>Metazoa</taxon>
        <taxon>Chordata</taxon>
        <taxon>Craniata</taxon>
        <taxon>Vertebrata</taxon>
        <taxon>Euteleostomi</taxon>
        <taxon>Mammalia</taxon>
        <taxon>Eutheria</taxon>
        <taxon>Laurasiatheria</taxon>
        <taxon>Chiroptera</taxon>
        <taxon>Yinpterochiroptera</taxon>
        <taxon>Pteropodoidea</taxon>
        <taxon>Pteropodidae</taxon>
        <taxon>Rousettinae</taxon>
        <taxon>Rousettus</taxon>
    </lineage>
</organism>
<keyword evidence="3" id="KW-1185">Reference proteome</keyword>